<evidence type="ECO:0000313" key="1">
    <source>
        <dbReference type="EMBL" id="WTY33245.1"/>
    </source>
</evidence>
<dbReference type="Proteomes" id="UP001621418">
    <property type="component" value="Chromosome"/>
</dbReference>
<protein>
    <submittedName>
        <fullName evidence="1">Uncharacterized protein</fullName>
    </submittedName>
</protein>
<organism evidence="1 2">
    <name type="scientific">Nocardia salmonicida</name>
    <dbReference type="NCBI Taxonomy" id="53431"/>
    <lineage>
        <taxon>Bacteria</taxon>
        <taxon>Bacillati</taxon>
        <taxon>Actinomycetota</taxon>
        <taxon>Actinomycetes</taxon>
        <taxon>Mycobacteriales</taxon>
        <taxon>Nocardiaceae</taxon>
        <taxon>Nocardia</taxon>
    </lineage>
</organism>
<keyword evidence="2" id="KW-1185">Reference proteome</keyword>
<evidence type="ECO:0000313" key="2">
    <source>
        <dbReference type="Proteomes" id="UP001621418"/>
    </source>
</evidence>
<accession>A0ABZ1N019</accession>
<dbReference type="GeneID" id="91376071"/>
<name>A0ABZ1N019_9NOCA</name>
<gene>
    <name evidence="1" type="ORF">OG308_18010</name>
</gene>
<dbReference type="RefSeq" id="WP_328662026.1">
    <property type="nucleotide sequence ID" value="NZ_CP108014.1"/>
</dbReference>
<sequence>MRIELLDLLSRRSEAIDPIPVLESYFGRADSDLPDRLRQDLLLLVGLGQKIDINPIFSGVSR</sequence>
<dbReference type="EMBL" id="CP109527">
    <property type="protein sequence ID" value="WTY33245.1"/>
    <property type="molecule type" value="Genomic_DNA"/>
</dbReference>
<reference evidence="1 2" key="1">
    <citation type="submission" date="2022-10" db="EMBL/GenBank/DDBJ databases">
        <title>The complete genomes of actinobacterial strains from the NBC collection.</title>
        <authorList>
            <person name="Joergensen T.S."/>
            <person name="Alvarez Arevalo M."/>
            <person name="Sterndorff E.B."/>
            <person name="Faurdal D."/>
            <person name="Vuksanovic O."/>
            <person name="Mourched A.-S."/>
            <person name="Charusanti P."/>
            <person name="Shaw S."/>
            <person name="Blin K."/>
            <person name="Weber T."/>
        </authorList>
    </citation>
    <scope>NUCLEOTIDE SEQUENCE [LARGE SCALE GENOMIC DNA]</scope>
    <source>
        <strain evidence="1 2">NBC_01413</strain>
    </source>
</reference>
<proteinExistence type="predicted"/>